<dbReference type="EMBL" id="CP000473">
    <property type="protein sequence ID" value="ABJ82206.1"/>
    <property type="molecule type" value="Genomic_DNA"/>
</dbReference>
<keyword evidence="1" id="KW-0697">Rotamase</keyword>
<feature type="domain" description="PpiC" evidence="3">
    <location>
        <begin position="162"/>
        <end position="271"/>
    </location>
</feature>
<dbReference type="InterPro" id="IPR046357">
    <property type="entry name" value="PPIase_dom_sf"/>
</dbReference>
<feature type="chain" id="PRO_5007921966" evidence="2">
    <location>
        <begin position="24"/>
        <end position="327"/>
    </location>
</feature>
<dbReference type="InParanoid" id="Q029S0"/>
<sequence length="327" mass="36186" precursor="true">MRFPSVVFLAALSVSAIGVPVMAQEAPKAQPPVMTRPDGATVPLEVTPPPAPLPPNRVILQVGEIALTAGQLEQILEAYSEAQRVYVNGPGRPQFIQQLIRVLMLSQEGKRRKLDETDRYRNQLTYSAAGILSNHTEEDIRKKIKIDDAMLEDYLKAHPLDYMQVRARHILIRTPGSSLPLEPGQKELTDAEALTKAQELRAKIVAGADFADVAKIESNDISTNTKGGDLGFFKRGQMAPSIEEAAFALKPGEISQPVKTSMGYTVIKVEEIKPVKSFEELRPDLERNLRNELTRKYVDDLKALTKIEIDPEFAAPRKGSFPVKPAQ</sequence>
<dbReference type="STRING" id="234267.Acid_1212"/>
<evidence type="ECO:0000256" key="1">
    <source>
        <dbReference type="PROSITE-ProRule" id="PRU00278"/>
    </source>
</evidence>
<dbReference type="PROSITE" id="PS01096">
    <property type="entry name" value="PPIC_PPIASE_1"/>
    <property type="match status" value="1"/>
</dbReference>
<dbReference type="OrthoDB" id="14196at2"/>
<dbReference type="InterPro" id="IPR027304">
    <property type="entry name" value="Trigger_fact/SurA_dom_sf"/>
</dbReference>
<reference evidence="4" key="1">
    <citation type="submission" date="2006-10" db="EMBL/GenBank/DDBJ databases">
        <title>Complete sequence of Solibacter usitatus Ellin6076.</title>
        <authorList>
            <consortium name="US DOE Joint Genome Institute"/>
            <person name="Copeland A."/>
            <person name="Lucas S."/>
            <person name="Lapidus A."/>
            <person name="Barry K."/>
            <person name="Detter J.C."/>
            <person name="Glavina del Rio T."/>
            <person name="Hammon N."/>
            <person name="Israni S."/>
            <person name="Dalin E."/>
            <person name="Tice H."/>
            <person name="Pitluck S."/>
            <person name="Thompson L.S."/>
            <person name="Brettin T."/>
            <person name="Bruce D."/>
            <person name="Han C."/>
            <person name="Tapia R."/>
            <person name="Gilna P."/>
            <person name="Schmutz J."/>
            <person name="Larimer F."/>
            <person name="Land M."/>
            <person name="Hauser L."/>
            <person name="Kyrpides N."/>
            <person name="Mikhailova N."/>
            <person name="Janssen P.H."/>
            <person name="Kuske C.R."/>
            <person name="Richardson P."/>
        </authorList>
    </citation>
    <scope>NUCLEOTIDE SEQUENCE</scope>
    <source>
        <strain evidence="4">Ellin6076</strain>
    </source>
</reference>
<accession>Q029S0</accession>
<dbReference type="SUPFAM" id="SSF109998">
    <property type="entry name" value="Triger factor/SurA peptide-binding domain-like"/>
    <property type="match status" value="1"/>
</dbReference>
<dbReference type="eggNOG" id="COG0760">
    <property type="taxonomic scope" value="Bacteria"/>
</dbReference>
<protein>
    <submittedName>
        <fullName evidence="4">PpiC-type peptidyl-prolyl cis-trans isomerase</fullName>
    </submittedName>
</protein>
<dbReference type="InterPro" id="IPR000297">
    <property type="entry name" value="PPIase_PpiC"/>
</dbReference>
<gene>
    <name evidence="4" type="ordered locus">Acid_1212</name>
</gene>
<dbReference type="SUPFAM" id="SSF54534">
    <property type="entry name" value="FKBP-like"/>
    <property type="match status" value="1"/>
</dbReference>
<evidence type="ECO:0000259" key="3">
    <source>
        <dbReference type="PROSITE" id="PS50198"/>
    </source>
</evidence>
<evidence type="ECO:0000256" key="2">
    <source>
        <dbReference type="SAM" id="SignalP"/>
    </source>
</evidence>
<evidence type="ECO:0000313" key="4">
    <source>
        <dbReference type="EMBL" id="ABJ82206.1"/>
    </source>
</evidence>
<dbReference type="InterPro" id="IPR050245">
    <property type="entry name" value="PrsA_foldase"/>
</dbReference>
<dbReference type="HOGENOM" id="CLU_034646_1_3_0"/>
<feature type="signal peptide" evidence="2">
    <location>
        <begin position="1"/>
        <end position="23"/>
    </location>
</feature>
<dbReference type="InterPro" id="IPR023058">
    <property type="entry name" value="PPIase_PpiC_CS"/>
</dbReference>
<organism evidence="4">
    <name type="scientific">Solibacter usitatus (strain Ellin6076)</name>
    <dbReference type="NCBI Taxonomy" id="234267"/>
    <lineage>
        <taxon>Bacteria</taxon>
        <taxon>Pseudomonadati</taxon>
        <taxon>Acidobacteriota</taxon>
        <taxon>Terriglobia</taxon>
        <taxon>Bryobacterales</taxon>
        <taxon>Solibacteraceae</taxon>
        <taxon>Candidatus Solibacter</taxon>
    </lineage>
</organism>
<dbReference type="GO" id="GO:0003755">
    <property type="term" value="F:peptidyl-prolyl cis-trans isomerase activity"/>
    <property type="evidence" value="ECO:0007669"/>
    <property type="project" value="UniProtKB-KW"/>
</dbReference>
<dbReference type="PANTHER" id="PTHR47245:SF2">
    <property type="entry name" value="PEPTIDYL-PROLYL CIS-TRANS ISOMERASE HP_0175-RELATED"/>
    <property type="match status" value="1"/>
</dbReference>
<dbReference type="PANTHER" id="PTHR47245">
    <property type="entry name" value="PEPTIDYLPROLYL ISOMERASE"/>
    <property type="match status" value="1"/>
</dbReference>
<dbReference type="Gene3D" id="3.10.50.40">
    <property type="match status" value="1"/>
</dbReference>
<keyword evidence="2" id="KW-0732">Signal</keyword>
<keyword evidence="1 4" id="KW-0413">Isomerase</keyword>
<name>Q029S0_SOLUE</name>
<dbReference type="AlphaFoldDB" id="Q029S0"/>
<proteinExistence type="predicted"/>
<dbReference type="PROSITE" id="PS50198">
    <property type="entry name" value="PPIC_PPIASE_2"/>
    <property type="match status" value="1"/>
</dbReference>
<dbReference type="KEGG" id="sus:Acid_1212"/>
<dbReference type="Pfam" id="PF00639">
    <property type="entry name" value="Rotamase"/>
    <property type="match status" value="1"/>
</dbReference>